<dbReference type="Proteomes" id="UP000311919">
    <property type="component" value="Unassembled WGS sequence"/>
</dbReference>
<feature type="domain" description="Saposin B-type" evidence="2">
    <location>
        <begin position="34"/>
        <end position="112"/>
    </location>
</feature>
<organism evidence="3">
    <name type="scientific">Schistosoma japonicum</name>
    <name type="common">Blood fluke</name>
    <dbReference type="NCBI Taxonomy" id="6182"/>
    <lineage>
        <taxon>Eukaryota</taxon>
        <taxon>Metazoa</taxon>
        <taxon>Spiralia</taxon>
        <taxon>Lophotrochozoa</taxon>
        <taxon>Platyhelminthes</taxon>
        <taxon>Trematoda</taxon>
        <taxon>Digenea</taxon>
        <taxon>Strigeidida</taxon>
        <taxon>Schistosomatoidea</taxon>
        <taxon>Schistosomatidae</taxon>
        <taxon>Schistosoma</taxon>
    </lineage>
</organism>
<reference evidence="3" key="1">
    <citation type="submission" date="2004-11" db="EMBL/GenBank/DDBJ databases">
        <title>The full-length cDNA sequences of Schistosoma japonicum genes.</title>
        <authorList>
            <person name="Han Z."/>
        </authorList>
    </citation>
    <scope>NUCLEOTIDE SEQUENCE</scope>
</reference>
<name>Q5D906_SCHJA</name>
<dbReference type="PROSITE" id="PS50015">
    <property type="entry name" value="SAP_B"/>
    <property type="match status" value="1"/>
</dbReference>
<evidence type="ECO:0000259" key="2">
    <source>
        <dbReference type="PROSITE" id="PS50015"/>
    </source>
</evidence>
<dbReference type="Gene3D" id="1.10.225.10">
    <property type="entry name" value="Saposin-like"/>
    <property type="match status" value="1"/>
</dbReference>
<evidence type="ECO:0000313" key="3">
    <source>
        <dbReference type="EMBL" id="AAW27700.1"/>
    </source>
</evidence>
<proteinExistence type="evidence at transcript level"/>
<gene>
    <name evidence="4" type="ORF">EWB00_011177</name>
</gene>
<sequence length="112" mass="13038">MLNQQFKGIIIFFIYLHVINGYSIHNKEFQNGRLSNLCCHCKGIVTHILDNVSNLDFQLKWETKLVNGCKYTGPFRDYCASLFSTTMFKIINKFIVTLKPEEFCEVIFVCSI</sequence>
<evidence type="ECO:0000313" key="4">
    <source>
        <dbReference type="EMBL" id="TNN17461.1"/>
    </source>
</evidence>
<dbReference type="EMBL" id="AY815968">
    <property type="protein sequence ID" value="AAW27700.1"/>
    <property type="molecule type" value="mRNA"/>
</dbReference>
<reference evidence="3" key="2">
    <citation type="journal article" date="2006" name="PLoS Pathog.">
        <title>New perspectives on host-parasite interplay by comparative transcriptomic and proteomic analyses of Schistosoma japonicum.</title>
        <authorList>
            <person name="Liu F."/>
            <person name="Lu J."/>
            <person name="Hu W."/>
            <person name="Wang S.Y."/>
            <person name="Cui S.J."/>
            <person name="Chi M."/>
            <person name="Yan Q."/>
            <person name="Wang X.R."/>
            <person name="Song H.D."/>
            <person name="Xu X.N."/>
            <person name="Wang J.J."/>
            <person name="Zhang X.L."/>
            <person name="Zhang X."/>
            <person name="Wang Z.Q."/>
            <person name="Xue C.L."/>
            <person name="Brindley P.J."/>
            <person name="McManus D.P."/>
            <person name="Yang P.Y."/>
            <person name="Feng Z."/>
            <person name="Chen Z."/>
            <person name="Han Z.G."/>
        </authorList>
    </citation>
    <scope>NUCLEOTIDE SEQUENCE</scope>
</reference>
<keyword evidence="1" id="KW-1015">Disulfide bond</keyword>
<dbReference type="AlphaFoldDB" id="Q5D906"/>
<dbReference type="EMBL" id="SKCS01000093">
    <property type="protein sequence ID" value="TNN17461.1"/>
    <property type="molecule type" value="Genomic_DNA"/>
</dbReference>
<dbReference type="OrthoDB" id="6243328at2759"/>
<dbReference type="InterPro" id="IPR008139">
    <property type="entry name" value="SaposinB_dom"/>
</dbReference>
<reference evidence="4 5" key="3">
    <citation type="submission" date="2019-03" db="EMBL/GenBank/DDBJ databases">
        <title>An improved genome assembly of the fluke Schistosoma japonicum.</title>
        <authorList>
            <person name="Hu W."/>
            <person name="Luo F."/>
            <person name="Yin M."/>
            <person name="Mo X."/>
            <person name="Sun C."/>
            <person name="Wu Q."/>
            <person name="Zhu B."/>
            <person name="Xiang M."/>
            <person name="Wang J."/>
            <person name="Wang Y."/>
            <person name="Zhang T."/>
            <person name="Xu B."/>
            <person name="Zheng H."/>
            <person name="Feng Z."/>
        </authorList>
    </citation>
    <scope>NUCLEOTIDE SEQUENCE [LARGE SCALE GENOMIC DNA]</scope>
    <source>
        <strain evidence="4">HuSjv2</strain>
        <tissue evidence="4">Worms</tissue>
    </source>
</reference>
<evidence type="ECO:0000256" key="1">
    <source>
        <dbReference type="ARBA" id="ARBA00023157"/>
    </source>
</evidence>
<accession>Q5D906</accession>
<protein>
    <submittedName>
        <fullName evidence="3">SJCHGC06424 protein</fullName>
    </submittedName>
</protein>
<evidence type="ECO:0000313" key="5">
    <source>
        <dbReference type="Proteomes" id="UP000311919"/>
    </source>
</evidence>
<dbReference type="InterPro" id="IPR011001">
    <property type="entry name" value="Saposin-like"/>
</dbReference>
<keyword evidence="5" id="KW-1185">Reference proteome</keyword>
<dbReference type="SUPFAM" id="SSF47862">
    <property type="entry name" value="Saposin"/>
    <property type="match status" value="1"/>
</dbReference>